<evidence type="ECO:0000313" key="1">
    <source>
        <dbReference type="EMBL" id="JAD51452.1"/>
    </source>
</evidence>
<reference evidence="1" key="1">
    <citation type="submission" date="2014-09" db="EMBL/GenBank/DDBJ databases">
        <authorList>
            <person name="Magalhaes I.L.F."/>
            <person name="Oliveira U."/>
            <person name="Santos F.R."/>
            <person name="Vidigal T.H.D.A."/>
            <person name="Brescovit A.D."/>
            <person name="Santos A.J."/>
        </authorList>
    </citation>
    <scope>NUCLEOTIDE SEQUENCE</scope>
    <source>
        <tissue evidence="1">Shoot tissue taken approximately 20 cm above the soil surface</tissue>
    </source>
</reference>
<organism evidence="1">
    <name type="scientific">Arundo donax</name>
    <name type="common">Giant reed</name>
    <name type="synonym">Donax arundinaceus</name>
    <dbReference type="NCBI Taxonomy" id="35708"/>
    <lineage>
        <taxon>Eukaryota</taxon>
        <taxon>Viridiplantae</taxon>
        <taxon>Streptophyta</taxon>
        <taxon>Embryophyta</taxon>
        <taxon>Tracheophyta</taxon>
        <taxon>Spermatophyta</taxon>
        <taxon>Magnoliopsida</taxon>
        <taxon>Liliopsida</taxon>
        <taxon>Poales</taxon>
        <taxon>Poaceae</taxon>
        <taxon>PACMAD clade</taxon>
        <taxon>Arundinoideae</taxon>
        <taxon>Arundineae</taxon>
        <taxon>Arundo</taxon>
    </lineage>
</organism>
<proteinExistence type="predicted"/>
<name>A0A0A9AWH8_ARUDO</name>
<sequence>MEQIIEQIQLLQLPKLTDFMGYHPREAIILELKLDQLPAFSNFRWNSP</sequence>
<dbReference type="AlphaFoldDB" id="A0A0A9AWH8"/>
<dbReference type="EMBL" id="GBRH01246443">
    <property type="protein sequence ID" value="JAD51452.1"/>
    <property type="molecule type" value="Transcribed_RNA"/>
</dbReference>
<reference evidence="1" key="2">
    <citation type="journal article" date="2015" name="Data Brief">
        <title>Shoot transcriptome of the giant reed, Arundo donax.</title>
        <authorList>
            <person name="Barrero R.A."/>
            <person name="Guerrero F.D."/>
            <person name="Moolhuijzen P."/>
            <person name="Goolsby J.A."/>
            <person name="Tidwell J."/>
            <person name="Bellgard S.E."/>
            <person name="Bellgard M.I."/>
        </authorList>
    </citation>
    <scope>NUCLEOTIDE SEQUENCE</scope>
    <source>
        <tissue evidence="1">Shoot tissue taken approximately 20 cm above the soil surface</tissue>
    </source>
</reference>
<protein>
    <submittedName>
        <fullName evidence="1">Uncharacterized protein</fullName>
    </submittedName>
</protein>
<accession>A0A0A9AWH8</accession>